<dbReference type="WBParaSite" id="nRc.2.0.1.t30911-RA">
    <property type="protein sequence ID" value="nRc.2.0.1.t30911-RA"/>
    <property type="gene ID" value="nRc.2.0.1.g30911"/>
</dbReference>
<keyword evidence="1" id="KW-1185">Reference proteome</keyword>
<dbReference type="Proteomes" id="UP000887565">
    <property type="component" value="Unplaced"/>
</dbReference>
<accession>A0A915JX57</accession>
<dbReference type="AlphaFoldDB" id="A0A915JX57"/>
<sequence>MPVFYQLTIGKQAKTFTNVQQLANTVPKARSVLNPTKSEISTAEQPIFVNQAISDAVLPQLPQPSFRRFDHCSSTDHSQDHQCDREPSADCQIQEQVPAQTKNVSFQQYQPRTEILLKQLIKCWDSECEECKSRYRPEEYQSHTQELPLPTPQQLL</sequence>
<protein>
    <submittedName>
        <fullName evidence="2">Uncharacterized protein</fullName>
    </submittedName>
</protein>
<evidence type="ECO:0000313" key="1">
    <source>
        <dbReference type="Proteomes" id="UP000887565"/>
    </source>
</evidence>
<name>A0A915JX57_ROMCU</name>
<organism evidence="1 2">
    <name type="scientific">Romanomermis culicivorax</name>
    <name type="common">Nematode worm</name>
    <dbReference type="NCBI Taxonomy" id="13658"/>
    <lineage>
        <taxon>Eukaryota</taxon>
        <taxon>Metazoa</taxon>
        <taxon>Ecdysozoa</taxon>
        <taxon>Nematoda</taxon>
        <taxon>Enoplea</taxon>
        <taxon>Dorylaimia</taxon>
        <taxon>Mermithida</taxon>
        <taxon>Mermithoidea</taxon>
        <taxon>Mermithidae</taxon>
        <taxon>Romanomermis</taxon>
    </lineage>
</organism>
<reference evidence="2" key="1">
    <citation type="submission" date="2022-11" db="UniProtKB">
        <authorList>
            <consortium name="WormBaseParasite"/>
        </authorList>
    </citation>
    <scope>IDENTIFICATION</scope>
</reference>
<evidence type="ECO:0000313" key="2">
    <source>
        <dbReference type="WBParaSite" id="nRc.2.0.1.t30911-RA"/>
    </source>
</evidence>
<proteinExistence type="predicted"/>